<accession>A0A8D8V7T8</accession>
<dbReference type="AlphaFoldDB" id="A0A8D8V7T8"/>
<sequence length="100" mass="11673">MINISLRGIFRFVKCCFFFSVLTRSSTVDVCLLGFSTHLGLFSLLYLSYPLSRSFPPSFHFSFDVFLNLEKSSIWVMLVKNRTDLRNLFLVRFGSKIERT</sequence>
<dbReference type="EMBL" id="HBUF01356549">
    <property type="protein sequence ID" value="CAG6717862.1"/>
    <property type="molecule type" value="Transcribed_RNA"/>
</dbReference>
<organism evidence="1">
    <name type="scientific">Cacopsylla melanoneura</name>
    <dbReference type="NCBI Taxonomy" id="428564"/>
    <lineage>
        <taxon>Eukaryota</taxon>
        <taxon>Metazoa</taxon>
        <taxon>Ecdysozoa</taxon>
        <taxon>Arthropoda</taxon>
        <taxon>Hexapoda</taxon>
        <taxon>Insecta</taxon>
        <taxon>Pterygota</taxon>
        <taxon>Neoptera</taxon>
        <taxon>Paraneoptera</taxon>
        <taxon>Hemiptera</taxon>
        <taxon>Sternorrhyncha</taxon>
        <taxon>Psylloidea</taxon>
        <taxon>Psyllidae</taxon>
        <taxon>Psyllinae</taxon>
        <taxon>Cacopsylla</taxon>
    </lineage>
</organism>
<name>A0A8D8V7T8_9HEMI</name>
<evidence type="ECO:0000313" key="1">
    <source>
        <dbReference type="EMBL" id="CAG6717862.1"/>
    </source>
</evidence>
<protein>
    <submittedName>
        <fullName evidence="1">Uncharacterized protein</fullName>
    </submittedName>
</protein>
<reference evidence="1" key="1">
    <citation type="submission" date="2021-05" db="EMBL/GenBank/DDBJ databases">
        <authorList>
            <person name="Alioto T."/>
            <person name="Alioto T."/>
            <person name="Gomez Garrido J."/>
        </authorList>
    </citation>
    <scope>NUCLEOTIDE SEQUENCE</scope>
</reference>
<proteinExistence type="predicted"/>